<proteinExistence type="predicted"/>
<dbReference type="PANTHER" id="PTHR30600">
    <property type="entry name" value="CYTOCHROME C PEROXIDASE-RELATED"/>
    <property type="match status" value="1"/>
</dbReference>
<evidence type="ECO:0000256" key="2">
    <source>
        <dbReference type="ARBA" id="ARBA00022723"/>
    </source>
</evidence>
<dbReference type="SUPFAM" id="SSF46626">
    <property type="entry name" value="Cytochrome c"/>
    <property type="match status" value="1"/>
</dbReference>
<feature type="domain" description="Cytochrome c" evidence="5">
    <location>
        <begin position="62"/>
        <end position="180"/>
    </location>
</feature>
<organism evidence="6 7">
    <name type="scientific">Winogradskyella endarachnes</name>
    <dbReference type="NCBI Taxonomy" id="2681965"/>
    <lineage>
        <taxon>Bacteria</taxon>
        <taxon>Pseudomonadati</taxon>
        <taxon>Bacteroidota</taxon>
        <taxon>Flavobacteriia</taxon>
        <taxon>Flavobacteriales</taxon>
        <taxon>Flavobacteriaceae</taxon>
        <taxon>Winogradskyella</taxon>
    </lineage>
</organism>
<keyword evidence="2 4" id="KW-0479">Metal-binding</keyword>
<dbReference type="InterPro" id="IPR009056">
    <property type="entry name" value="Cyt_c-like_dom"/>
</dbReference>
<protein>
    <submittedName>
        <fullName evidence="6">C-type cytochrome</fullName>
    </submittedName>
</protein>
<dbReference type="Gene3D" id="1.10.760.10">
    <property type="entry name" value="Cytochrome c-like domain"/>
    <property type="match status" value="1"/>
</dbReference>
<name>A0A6L6UG73_9FLAO</name>
<dbReference type="GO" id="GO:0020037">
    <property type="term" value="F:heme binding"/>
    <property type="evidence" value="ECO:0007669"/>
    <property type="project" value="InterPro"/>
</dbReference>
<dbReference type="InterPro" id="IPR010538">
    <property type="entry name" value="DHOR"/>
</dbReference>
<evidence type="ECO:0000313" key="7">
    <source>
        <dbReference type="Proteomes" id="UP000478208"/>
    </source>
</evidence>
<comment type="caution">
    <text evidence="6">The sequence shown here is derived from an EMBL/GenBank/DDBJ whole genome shotgun (WGS) entry which is preliminary data.</text>
</comment>
<dbReference type="InterPro" id="IPR036909">
    <property type="entry name" value="Cyt_c-like_dom_sf"/>
</dbReference>
<reference evidence="6 7" key="1">
    <citation type="submission" date="2019-12" db="EMBL/GenBank/DDBJ databases">
        <authorList>
            <person name="Li J."/>
        </authorList>
    </citation>
    <scope>NUCLEOTIDE SEQUENCE [LARGE SCALE GENOMIC DNA]</scope>
    <source>
        <strain evidence="6 7">HL2-2</strain>
    </source>
</reference>
<gene>
    <name evidence="6" type="ORF">GN138_15170</name>
</gene>
<dbReference type="GO" id="GO:0046872">
    <property type="term" value="F:metal ion binding"/>
    <property type="evidence" value="ECO:0007669"/>
    <property type="project" value="UniProtKB-KW"/>
</dbReference>
<dbReference type="Pfam" id="PF06537">
    <property type="entry name" value="DHOR"/>
    <property type="match status" value="1"/>
</dbReference>
<dbReference type="GO" id="GO:0009055">
    <property type="term" value="F:electron transfer activity"/>
    <property type="evidence" value="ECO:0007669"/>
    <property type="project" value="InterPro"/>
</dbReference>
<feature type="domain" description="Cytochrome c" evidence="5">
    <location>
        <begin position="330"/>
        <end position="462"/>
    </location>
</feature>
<evidence type="ECO:0000256" key="4">
    <source>
        <dbReference type="PROSITE-ProRule" id="PRU00433"/>
    </source>
</evidence>
<dbReference type="Proteomes" id="UP000478208">
    <property type="component" value="Unassembled WGS sequence"/>
</dbReference>
<dbReference type="PROSITE" id="PS51007">
    <property type="entry name" value="CYTC"/>
    <property type="match status" value="2"/>
</dbReference>
<dbReference type="RefSeq" id="WP_157364844.1">
    <property type="nucleotide sequence ID" value="NZ_WOWS01000008.1"/>
</dbReference>
<evidence type="ECO:0000259" key="5">
    <source>
        <dbReference type="PROSITE" id="PS51007"/>
    </source>
</evidence>
<dbReference type="EMBL" id="WOWS01000008">
    <property type="protein sequence ID" value="MUU79787.1"/>
    <property type="molecule type" value="Genomic_DNA"/>
</dbReference>
<dbReference type="PIRSF" id="PIRSF028099">
    <property type="entry name" value="DUF1111"/>
    <property type="match status" value="1"/>
</dbReference>
<dbReference type="InterPro" id="IPR051395">
    <property type="entry name" value="Cytochrome_c_Peroxidase/MauG"/>
</dbReference>
<evidence type="ECO:0000256" key="3">
    <source>
        <dbReference type="ARBA" id="ARBA00023004"/>
    </source>
</evidence>
<dbReference type="AlphaFoldDB" id="A0A6L6UG73"/>
<accession>A0A6L6UG73</accession>
<keyword evidence="7" id="KW-1185">Reference proteome</keyword>
<dbReference type="PANTHER" id="PTHR30600:SF4">
    <property type="entry name" value="CYTOCHROME C DOMAIN-CONTAINING PROTEIN"/>
    <property type="match status" value="1"/>
</dbReference>
<evidence type="ECO:0000256" key="1">
    <source>
        <dbReference type="ARBA" id="ARBA00022617"/>
    </source>
</evidence>
<sequence>MIFLLAITIGLTSCKSEDDNYSSVGDLYEEGEEYLTGTLGVNSTSANAFGFEIDGLSFTEIGQFSTGNSLFNQNWVSAPASTTARDGLGPTFNARACAGCHFKDGRGGPLVNGQNSDGFLMRISMPGQDIYGNNNPVPNYGTQLQDRANNDIPYEAKVNVTYEYINGEYADGTTYQLQKPIYSFSDEQFGSLAGVQMSPRVAQQTIGLGLVSALPDSEILQFADEFDADNDGISGKPNYVYDVETETDKIGKYGWKANMPTLKQQIAGAMSGDMGLTTSLFPETICPSPQQDCIDAPNGGEPEVTDEQLERVLFYQSTLAVPNRRNVTEESVLKGKVLFNALNCITCHAINQTTGTSAVSSLLENVTIRPYSDFLLHDMGDDLADNRPDFDANGNEWRTQPLWGIGLISTVNDHTFLLHDGRARNVEEAILWHGGEAETIKNAFKNLTEAERQNVIDFVNSL</sequence>
<keyword evidence="1 4" id="KW-0349">Heme</keyword>
<dbReference type="GO" id="GO:0004130">
    <property type="term" value="F:cytochrome-c peroxidase activity"/>
    <property type="evidence" value="ECO:0007669"/>
    <property type="project" value="TreeGrafter"/>
</dbReference>
<keyword evidence="3 4" id="KW-0408">Iron</keyword>
<evidence type="ECO:0000313" key="6">
    <source>
        <dbReference type="EMBL" id="MUU79787.1"/>
    </source>
</evidence>